<feature type="region of interest" description="Disordered" evidence="1">
    <location>
        <begin position="19"/>
        <end position="93"/>
    </location>
</feature>
<feature type="compositionally biased region" description="Basic and acidic residues" evidence="1">
    <location>
        <begin position="19"/>
        <end position="37"/>
    </location>
</feature>
<evidence type="ECO:0000313" key="4">
    <source>
        <dbReference type="Proteomes" id="UP000313359"/>
    </source>
</evidence>
<keyword evidence="4" id="KW-1185">Reference proteome</keyword>
<sequence length="93" mass="10340">KDEEGRVIQVGDVVETKYRGGKRQGEVSNDRDVREQASDLGVKVANPPKVTFKDQHGHRVSHNLQTLSHVDPETDMPDAVPKYSNETGLSTEE</sequence>
<name>A0A5C2RTL4_9APHY</name>
<evidence type="ECO:0000256" key="1">
    <source>
        <dbReference type="SAM" id="MobiDB-lite"/>
    </source>
</evidence>
<feature type="compositionally biased region" description="Polar residues" evidence="1">
    <location>
        <begin position="84"/>
        <end position="93"/>
    </location>
</feature>
<dbReference type="Proteomes" id="UP000313359">
    <property type="component" value="Unassembled WGS sequence"/>
</dbReference>
<organism evidence="3 4">
    <name type="scientific">Lentinus tigrinus ALCF2SS1-6</name>
    <dbReference type="NCBI Taxonomy" id="1328759"/>
    <lineage>
        <taxon>Eukaryota</taxon>
        <taxon>Fungi</taxon>
        <taxon>Dikarya</taxon>
        <taxon>Basidiomycota</taxon>
        <taxon>Agaricomycotina</taxon>
        <taxon>Agaricomycetes</taxon>
        <taxon>Polyporales</taxon>
        <taxon>Polyporaceae</taxon>
        <taxon>Lentinus</taxon>
    </lineage>
</organism>
<dbReference type="InterPro" id="IPR021331">
    <property type="entry name" value="Hva1_TUDOR"/>
</dbReference>
<dbReference type="OrthoDB" id="2138648at2759"/>
<evidence type="ECO:0000259" key="2">
    <source>
        <dbReference type="Pfam" id="PF11160"/>
    </source>
</evidence>
<dbReference type="EMBL" id="ML122299">
    <property type="protein sequence ID" value="RPD54992.1"/>
    <property type="molecule type" value="Genomic_DNA"/>
</dbReference>
<dbReference type="AlphaFoldDB" id="A0A5C2RTL4"/>
<accession>A0A5C2RTL4</accession>
<proteinExistence type="predicted"/>
<reference evidence="3" key="1">
    <citation type="journal article" date="2018" name="Genome Biol. Evol.">
        <title>Genomics and development of Lentinus tigrinus, a white-rot wood-decaying mushroom with dimorphic fruiting bodies.</title>
        <authorList>
            <person name="Wu B."/>
            <person name="Xu Z."/>
            <person name="Knudson A."/>
            <person name="Carlson A."/>
            <person name="Chen N."/>
            <person name="Kovaka S."/>
            <person name="LaButti K."/>
            <person name="Lipzen A."/>
            <person name="Pennachio C."/>
            <person name="Riley R."/>
            <person name="Schakwitz W."/>
            <person name="Umezawa K."/>
            <person name="Ohm R.A."/>
            <person name="Grigoriev I.V."/>
            <person name="Nagy L.G."/>
            <person name="Gibbons J."/>
            <person name="Hibbett D."/>
        </authorList>
    </citation>
    <scope>NUCLEOTIDE SEQUENCE [LARGE SCALE GENOMIC DNA]</scope>
    <source>
        <strain evidence="3">ALCF2SS1-6</strain>
    </source>
</reference>
<dbReference type="Pfam" id="PF11160">
    <property type="entry name" value="Hva1_TUDOR"/>
    <property type="match status" value="1"/>
</dbReference>
<feature type="non-terminal residue" evidence="3">
    <location>
        <position position="1"/>
    </location>
</feature>
<gene>
    <name evidence="3" type="ORF">L227DRAFT_510699</name>
</gene>
<dbReference type="STRING" id="1328759.A0A5C2RTL4"/>
<protein>
    <recommendedName>
        <fullName evidence="2">Hypervirulence associated protein TUDOR domain-containing protein</fullName>
    </recommendedName>
</protein>
<evidence type="ECO:0000313" key="3">
    <source>
        <dbReference type="EMBL" id="RPD54992.1"/>
    </source>
</evidence>
<dbReference type="Gene3D" id="2.30.30.1060">
    <property type="match status" value="1"/>
</dbReference>
<feature type="domain" description="Hypervirulence associated protein TUDOR" evidence="2">
    <location>
        <begin position="11"/>
        <end position="67"/>
    </location>
</feature>